<evidence type="ECO:0000256" key="2">
    <source>
        <dbReference type="RuleBase" id="RU000411"/>
    </source>
</evidence>
<keyword evidence="5" id="KW-1185">Reference proteome</keyword>
<comment type="similarity">
    <text evidence="1 2">Belongs to the serpin family.</text>
</comment>
<reference evidence="5" key="1">
    <citation type="submission" date="2010-08" db="EMBL/GenBank/DDBJ databases">
        <authorList>
            <consortium name="Caenorhabditis japonica Sequencing Consortium"/>
            <person name="Wilson R.K."/>
        </authorList>
    </citation>
    <scope>NUCLEOTIDE SEQUENCE [LARGE SCALE GENOMIC DNA]</scope>
    <source>
        <strain evidence="5">DF5081</strain>
    </source>
</reference>
<dbReference type="InterPro" id="IPR042185">
    <property type="entry name" value="Serpin_sf_2"/>
</dbReference>
<dbReference type="PROSITE" id="PS00284">
    <property type="entry name" value="SERPIN"/>
    <property type="match status" value="1"/>
</dbReference>
<dbReference type="Pfam" id="PF00079">
    <property type="entry name" value="Serpin"/>
    <property type="match status" value="1"/>
</dbReference>
<dbReference type="Gene3D" id="3.30.497.10">
    <property type="entry name" value="Antithrombin, subunit I, domain 2"/>
    <property type="match status" value="1"/>
</dbReference>
<evidence type="ECO:0000313" key="4">
    <source>
        <dbReference type="EnsemblMetazoa" id="CJA15546.1"/>
    </source>
</evidence>
<dbReference type="InterPro" id="IPR023795">
    <property type="entry name" value="Serpin_CS"/>
</dbReference>
<dbReference type="GO" id="GO:0004867">
    <property type="term" value="F:serine-type endopeptidase inhibitor activity"/>
    <property type="evidence" value="ECO:0007669"/>
    <property type="project" value="InterPro"/>
</dbReference>
<dbReference type="PANTHER" id="PTHR11461:SF211">
    <property type="entry name" value="GH10112P-RELATED"/>
    <property type="match status" value="1"/>
</dbReference>
<dbReference type="PANTHER" id="PTHR11461">
    <property type="entry name" value="SERINE PROTEASE INHIBITOR, SERPIN"/>
    <property type="match status" value="1"/>
</dbReference>
<dbReference type="GO" id="GO:0005615">
    <property type="term" value="C:extracellular space"/>
    <property type="evidence" value="ECO:0007669"/>
    <property type="project" value="InterPro"/>
</dbReference>
<dbReference type="InterPro" id="IPR042178">
    <property type="entry name" value="Serpin_sf_1"/>
</dbReference>
<sequence length="361" mass="40057">MFLQAETTFGLNLLKTLPANESLVFSPLSIALVLSLVHSGAKGKSREQIGDALLNGASDDQFNSHFQFISETLRKGENGVKVNVANKVFVGKDFKVKPDYLTTVKKNFNTGAENVNFASPEAVKSINNFVKSATENKIDNLVTQDSLKDAVALLINAIYFKGDWDEEFEGMSTRPENFNQVSGKVQKIPFMHDYRTDRVYGSDDLFHVAILDYKDPKYRFAIFVPKVKNGLAGALKKFDSARFQKLLSTAKRTYMNTFIPKFTVEKQVPLKNTLIKLGITDIFSDSADLSGIADHLKISDGAHKAIIEVNEKGTVAAAATSVKAVPMMLRMDEPIDFRADHPFLFALVHESHPLFLGVFHG</sequence>
<evidence type="ECO:0000256" key="1">
    <source>
        <dbReference type="ARBA" id="ARBA00009500"/>
    </source>
</evidence>
<dbReference type="Proteomes" id="UP000005237">
    <property type="component" value="Unassembled WGS sequence"/>
</dbReference>
<proteinExistence type="inferred from homology"/>
<dbReference type="InterPro" id="IPR023796">
    <property type="entry name" value="Serpin_dom"/>
</dbReference>
<dbReference type="AlphaFoldDB" id="A0A8R1DZH4"/>
<dbReference type="Gene3D" id="2.30.39.10">
    <property type="entry name" value="Alpha-1-antitrypsin, domain 1"/>
    <property type="match status" value="1"/>
</dbReference>
<name>A0A8R1DZH4_CAEJA</name>
<feature type="domain" description="Serpin" evidence="3">
    <location>
        <begin position="11"/>
        <end position="361"/>
    </location>
</feature>
<evidence type="ECO:0000259" key="3">
    <source>
        <dbReference type="SMART" id="SM00093"/>
    </source>
</evidence>
<dbReference type="OMA" id="RTFMNTQ"/>
<protein>
    <submittedName>
        <fullName evidence="4">SERPIN domain-containing protein</fullName>
    </submittedName>
</protein>
<organism evidence="4 5">
    <name type="scientific">Caenorhabditis japonica</name>
    <dbReference type="NCBI Taxonomy" id="281687"/>
    <lineage>
        <taxon>Eukaryota</taxon>
        <taxon>Metazoa</taxon>
        <taxon>Ecdysozoa</taxon>
        <taxon>Nematoda</taxon>
        <taxon>Chromadorea</taxon>
        <taxon>Rhabditida</taxon>
        <taxon>Rhabditina</taxon>
        <taxon>Rhabditomorpha</taxon>
        <taxon>Rhabditoidea</taxon>
        <taxon>Rhabditidae</taxon>
        <taxon>Peloderinae</taxon>
        <taxon>Caenorhabditis</taxon>
    </lineage>
</organism>
<dbReference type="InterPro" id="IPR000215">
    <property type="entry name" value="Serpin_fam"/>
</dbReference>
<dbReference type="CDD" id="cd19581">
    <property type="entry name" value="serpinL_nematode"/>
    <property type="match status" value="1"/>
</dbReference>
<dbReference type="EnsemblMetazoa" id="CJA15546.1">
    <property type="protein sequence ID" value="CJA15546.1"/>
    <property type="gene ID" value="WBGene00134750"/>
</dbReference>
<reference evidence="4" key="2">
    <citation type="submission" date="2022-06" db="UniProtKB">
        <authorList>
            <consortium name="EnsemblMetazoa"/>
        </authorList>
    </citation>
    <scope>IDENTIFICATION</scope>
    <source>
        <strain evidence="4">DF5081</strain>
    </source>
</reference>
<evidence type="ECO:0000313" key="5">
    <source>
        <dbReference type="Proteomes" id="UP000005237"/>
    </source>
</evidence>
<accession>A0A8R1DZH4</accession>
<dbReference type="SUPFAM" id="SSF56574">
    <property type="entry name" value="Serpins"/>
    <property type="match status" value="1"/>
</dbReference>
<dbReference type="InterPro" id="IPR036186">
    <property type="entry name" value="Serpin_sf"/>
</dbReference>
<dbReference type="SMART" id="SM00093">
    <property type="entry name" value="SERPIN"/>
    <property type="match status" value="1"/>
</dbReference>